<dbReference type="EMBL" id="CP146203">
    <property type="protein sequence ID" value="XBH20406.1"/>
    <property type="molecule type" value="Genomic_DNA"/>
</dbReference>
<dbReference type="Pfam" id="PF18731">
    <property type="entry name" value="HEPN_Swt1"/>
    <property type="match status" value="1"/>
</dbReference>
<dbReference type="PANTHER" id="PTHR10887:SF530">
    <property type="entry name" value="SUPERFAMILY I DNA HELICASES"/>
    <property type="match status" value="1"/>
</dbReference>
<name>A0AAU7DSX2_9MICO</name>
<dbReference type="InterPro" id="IPR027417">
    <property type="entry name" value="P-loop_NTPase"/>
</dbReference>
<feature type="domain" description="DNA2/NAM7 helicase-like C-terminal" evidence="3">
    <location>
        <begin position="1592"/>
        <end position="1816"/>
    </location>
</feature>
<dbReference type="Pfam" id="PF18741">
    <property type="entry name" value="MTES_1575"/>
    <property type="match status" value="1"/>
</dbReference>
<feature type="domain" description="Restriction endonuclease type II-like" evidence="5">
    <location>
        <begin position="1862"/>
        <end position="1954"/>
    </location>
</feature>
<sequence>MKDTMEALALLSNKERQIRAMDALVKYIAPYVSNKMSATHGPDWQVAYEAKESQRRNSPFTLSLEDIRALLRILRHERAVFPEVDASQRAWIDELIQATNLVAHTAVISEAQAERAIDTAALLAQSLGLTEYLDDIAELTPTDKKTSMVPFEVQDSASAAAALGTPGHSVLGISTEKDGGPGLNVMAQFRDAINFALVHNHVSPITLITVSNSWNQDINDVTVEFDLEALRADLAFGAPLRIPVGTVPAGQTVELGPGHLGWRLRPAAFVALTESTSTQITMRVTAQVPVATSPAVIGSAVTSTATTSTELKGFQSSSSIRVLTANEWWALSIPESLAAFVRPNDPAIQQIISATQELLLERTTSSALEGYQAGPERVYQIAEAIYDAMAAQNLNYVEVPPSFEGTGQRIRTHAEVLSQRQGNCLDLSCLYAAALEYAGLNPVLCVVEGHAFTGYLTEDTQLPSVALDSATAIRSIGDSELFDAVELTALAAGSGSASFDVARGKTRAWWGAKINQFDYMLDVARAHRIVKPLPNILEQDGVLTIETVREVEAPAARKIPRTTQAASAAGSSAPDSAAQAAPIPPRVNNWRRSLLDLSYNNPLLKLKQSSSVTLHCPSGALAKFEDKVAGGEVINLLPSDQLAQIHQAQGARSAGDIDAEALNQILVDENTLHTNLTSGQYATRLKRLVRNAKLSLEETGTDNLYLAFGTLHWEERGRQGEAPLFLQPIKITAGAGSRPFRIELDTSRDTQPNYCLIEKLRASWNIELPELADPGMDESGIDIVGALAAIRSRLVRSHVSDFHVEETAHLALLQFSTLEMWRDLTDNWQAFEARPAVQHLIHSAGSFPFDDQVPPPEPAPDAEATTFLPILADGSQIEAIRWAAAGKSFILEGPPGTGKSQTITNLIAHLLAQGKKVLFVAEKQAALEVVQRRLDSVGLDPFTLDIHGKKQSPNVVKQQLNTALEQILSASPSWETKRATYRSLVENLAQYPVQLHEAGPADLSTWDAHQVILELAHEVTSEPLKLPRSVALLDGSAEHMYTLARDLAQALAGLGVTPQAAPWRIAGPARFDYLDREGLSALVARLDRAHKAVASAAIKPLLTDVLSDAHQASLEAWLTSQRYGYGKSAVEAQQLVTPQWEAYSEQVLTALNRFVDTYEPQLGEFSPAVVSADLAAAHTLAQEADAKFFGKKKRRRQVVNMLAAYLPDAGESLDLKTLTATVDGLRKVADETTRITAFIRTLAGLNLPYDFNPLAQGQAEWLTKEIETLRTTAQLVRFNASNAKVSPTETAEYLDQLAEFMRSSPTDTAQANFDVAQEFQQAWSQLLQILQTTGEDLEFWLAGRDRFTALDQDLMHWTADATNNTFIALQRWLRVRGDLDQLSQAGGTEVVARIRANSVPTVELEAAMRLGVTQEILHERLESTGLATFDERQREATTDRFLSSGDEVRAQLRSELPARVVAARKFDVNQRAGHVAELRAQLNRRRGGMTVRQLLQTYGTVITQITPCFLMSPGSVARFLPANGLDFDVVVFDEASQIRVPDAIGAMGRGKAVVIVGDSKQMPPSSTFAASIGDSPDQDADDLPVPSDMDSILSEAVESRFPSQWLSWHYRSRDESLIAFSNQTYYEGRLSSFPSPPQESQSSVSASSAQLGSVQVGGAQLSSIQAGSVQAGSVQLVNVHGTWEGGNRAARVNRTEASAVVQEVQTLLATDPSQSIAVVTFNTQQRDLILDSLEELSGTNSLVFDALNREDEPLVVKNLENVQGDERDIILFTLAFSKNENGRVPLNWGPLSRVGGEKRLNVAVTRAKSLVKVFCSFEPHELDLGNSTSLGLAHLKEYLLLAKNGADSVLHTRSLARDRHLEEIANHLEAQGLEVKQRVGLSDFTVDLAIRFKDCPWVAVLLDSPTWASRQTVGDRDGLPKTVLMGSMGWADVERVWLPTWLRDRNSVTATLLSEAKNAKEKPKPKPVAATPAEEQSATESETSALTQSLLASVSATLAQSATPAAKPAPISYRPAEELDFEPASIAPQHKRDLLDSHSSAALGAINEQVQQIIATESPILLDRAVKILAHRFDLSAVRESRREQLEKFFPRDQTFKAPNGDQIVWATAADRHNYTSYRVPTNGEQRDLYDVPYDELANAMIVTVRDAIQLAEDDVLRETARRFGVNTLTKRVRDRLQPILQLQVLHHQLTQSDNAYSIPEAKPDLSDITNLEIQRGPLRYPRWHLQRSSNDL</sequence>
<feature type="region of interest" description="Disordered" evidence="1">
    <location>
        <begin position="1953"/>
        <end position="1985"/>
    </location>
</feature>
<dbReference type="CDD" id="cd18808">
    <property type="entry name" value="SF1_C_Upf1"/>
    <property type="match status" value="1"/>
</dbReference>
<proteinExistence type="predicted"/>
<dbReference type="Gene3D" id="3.40.50.300">
    <property type="entry name" value="P-loop containing nucleotide triphosphate hydrolases"/>
    <property type="match status" value="3"/>
</dbReference>
<reference evidence="6" key="1">
    <citation type="submission" date="2024-02" db="EMBL/GenBank/DDBJ databases">
        <title>Tomenella chthoni gen. nov. sp. nov., a member of the family Jonesiaceae isolated from bat guano.</title>
        <authorList>
            <person name="Miller S.L."/>
            <person name="King J."/>
            <person name="Sankaranarayanan K."/>
            <person name="Lawson P.A."/>
        </authorList>
    </citation>
    <scope>NUCLEOTIDE SEQUENCE</scope>
    <source>
        <strain evidence="6">BS-20</strain>
    </source>
</reference>
<gene>
    <name evidence="6" type="ORF">V5R04_09110</name>
</gene>
<evidence type="ECO:0000259" key="4">
    <source>
        <dbReference type="Pfam" id="PF18731"/>
    </source>
</evidence>
<dbReference type="SUPFAM" id="SSF52540">
    <property type="entry name" value="P-loop containing nucleoside triphosphate hydrolases"/>
    <property type="match status" value="1"/>
</dbReference>
<evidence type="ECO:0000256" key="1">
    <source>
        <dbReference type="SAM" id="MobiDB-lite"/>
    </source>
</evidence>
<dbReference type="InterPro" id="IPR041650">
    <property type="entry name" value="HEPN_Swt1"/>
</dbReference>
<dbReference type="Pfam" id="PF13195">
    <property type="entry name" value="DUF4011"/>
    <property type="match status" value="1"/>
</dbReference>
<evidence type="ECO:0000259" key="2">
    <source>
        <dbReference type="Pfam" id="PF13086"/>
    </source>
</evidence>
<feature type="domain" description="DNA2/NAM7 helicase helicase" evidence="2">
    <location>
        <begin position="874"/>
        <end position="957"/>
    </location>
</feature>
<dbReference type="Gene3D" id="3.10.620.30">
    <property type="match status" value="1"/>
</dbReference>
<dbReference type="InterPro" id="IPR041677">
    <property type="entry name" value="DNA2/NAM7_AAA_11"/>
</dbReference>
<evidence type="ECO:0000259" key="5">
    <source>
        <dbReference type="Pfam" id="PF18741"/>
    </source>
</evidence>
<dbReference type="InterPro" id="IPR045055">
    <property type="entry name" value="DNA2/NAM7-like"/>
</dbReference>
<feature type="region of interest" description="Disordered" evidence="1">
    <location>
        <begin position="1563"/>
        <end position="1585"/>
    </location>
</feature>
<dbReference type="PANTHER" id="PTHR10887">
    <property type="entry name" value="DNA2/NAM7 HELICASE FAMILY"/>
    <property type="match status" value="1"/>
</dbReference>
<accession>A0AAU7DSX2</accession>
<protein>
    <submittedName>
        <fullName evidence="6">DUF4011 domain-containing protein</fullName>
    </submittedName>
</protein>
<evidence type="ECO:0000259" key="3">
    <source>
        <dbReference type="Pfam" id="PF13087"/>
    </source>
</evidence>
<dbReference type="InterPro" id="IPR041679">
    <property type="entry name" value="DNA2/NAM7-like_C"/>
</dbReference>
<dbReference type="Pfam" id="PF13087">
    <property type="entry name" value="AAA_12"/>
    <property type="match status" value="1"/>
</dbReference>
<feature type="compositionally biased region" description="Low complexity" evidence="1">
    <location>
        <begin position="565"/>
        <end position="581"/>
    </location>
</feature>
<dbReference type="InterPro" id="IPR049468">
    <property type="entry name" value="Restrct_endonuc-II-like_dom"/>
</dbReference>
<organism evidence="6">
    <name type="scientific">Jonesiaceae bacterium BS-20</name>
    <dbReference type="NCBI Taxonomy" id="3120821"/>
    <lineage>
        <taxon>Bacteria</taxon>
        <taxon>Bacillati</taxon>
        <taxon>Actinomycetota</taxon>
        <taxon>Actinomycetes</taxon>
        <taxon>Micrococcales</taxon>
        <taxon>Jonesiaceae</taxon>
    </lineage>
</organism>
<dbReference type="InterPro" id="IPR047187">
    <property type="entry name" value="SF1_C_Upf1"/>
</dbReference>
<feature type="domain" description="Swt1-like HEPN" evidence="4">
    <location>
        <begin position="19"/>
        <end position="127"/>
    </location>
</feature>
<dbReference type="GO" id="GO:0004386">
    <property type="term" value="F:helicase activity"/>
    <property type="evidence" value="ECO:0007669"/>
    <property type="project" value="InterPro"/>
</dbReference>
<dbReference type="Pfam" id="PF13086">
    <property type="entry name" value="AAA_11"/>
    <property type="match status" value="1"/>
</dbReference>
<feature type="region of interest" description="Disordered" evidence="1">
    <location>
        <begin position="556"/>
        <end position="583"/>
    </location>
</feature>
<dbReference type="InterPro" id="IPR025103">
    <property type="entry name" value="DUF4011"/>
</dbReference>
<feature type="compositionally biased region" description="Low complexity" evidence="1">
    <location>
        <begin position="1967"/>
        <end position="1985"/>
    </location>
</feature>
<evidence type="ECO:0000313" key="6">
    <source>
        <dbReference type="EMBL" id="XBH20406.1"/>
    </source>
</evidence>